<evidence type="ECO:0000313" key="3">
    <source>
        <dbReference type="Proteomes" id="UP001597049"/>
    </source>
</evidence>
<comment type="caution">
    <text evidence="2">The sequence shown here is derived from an EMBL/GenBank/DDBJ whole genome shotgun (WGS) entry which is preliminary data.</text>
</comment>
<dbReference type="Pfam" id="PF13175">
    <property type="entry name" value="AAA_15"/>
    <property type="match status" value="1"/>
</dbReference>
<dbReference type="InterPro" id="IPR041685">
    <property type="entry name" value="AAA_GajA/Old/RecF-like"/>
</dbReference>
<dbReference type="RefSeq" id="WP_379656484.1">
    <property type="nucleotide sequence ID" value="NZ_JBHTIV010000002.1"/>
</dbReference>
<dbReference type="CDD" id="cd00267">
    <property type="entry name" value="ABC_ATPase"/>
    <property type="match status" value="1"/>
</dbReference>
<dbReference type="SUPFAM" id="SSF52540">
    <property type="entry name" value="P-loop containing nucleoside triphosphate hydrolases"/>
    <property type="match status" value="1"/>
</dbReference>
<name>A0ABW3GPR2_9FLAO</name>
<organism evidence="2 3">
    <name type="scientific">Psychroflexus salinarum</name>
    <dbReference type="NCBI Taxonomy" id="546024"/>
    <lineage>
        <taxon>Bacteria</taxon>
        <taxon>Pseudomonadati</taxon>
        <taxon>Bacteroidota</taxon>
        <taxon>Flavobacteriia</taxon>
        <taxon>Flavobacteriales</taxon>
        <taxon>Flavobacteriaceae</taxon>
        <taxon>Psychroflexus</taxon>
    </lineage>
</organism>
<dbReference type="Proteomes" id="UP001597049">
    <property type="component" value="Unassembled WGS sequence"/>
</dbReference>
<dbReference type="Gene3D" id="3.40.50.300">
    <property type="entry name" value="P-loop containing nucleotide triphosphate hydrolases"/>
    <property type="match status" value="1"/>
</dbReference>
<dbReference type="EMBL" id="JBHTIV010000002">
    <property type="protein sequence ID" value="MFD0931145.1"/>
    <property type="molecule type" value="Genomic_DNA"/>
</dbReference>
<sequence length="655" mass="76551">MIFGVFLRHYKCYRNLHYISFTTNYNSSNLDLIIGKNGSGKTSILEIFDVYFNKSEFQFSHNEKRLDAYIAPIFCVEKKFFEKIYSNYSGTKKELEEILEIISDYLWSLKAPNNSKPQLLFQNSKKHIDPKMSRDTHYLLIDGIDYEKNLKFGPFEELHSVLLEKFESKKISSFSSALKNSYEYIFIPVETNLNDYLRLENNSLQYLIGQDIKKKIDDIFDTKVTFDRVEKKIIDIINGNLRDFVSTVEDRVQKIDSNYSFKTDPNVKKKVTSKDLRGKVIEEYFRNRTLRKNDTKISSMSSGQRKKALIDIIYSLLIDNSDTESNIILGIDEPESSLDVTNCFEQFEKIEKISKRNIQTFVTTHWYGALPIINDAIISHTLEEEKSVPRISNFDSSNLFDNHEAHKVEDIFFKSIYDLASSILASLRNGNKDWIIVEGHSDKIYLQSYFDTEKVKFLSIGGIDRLISLVDFLSVPLRNKNEKNYTNNKIIFLSDNDREYKSSLTTTSEILHFKRYIFKNGNVEIIDYTDNTHGEQIAIEDVMDPELMWKALVKLANKDETLNEIISEFNLQKDFKLSKFGGDYSFLETEKKGHEKVELIAQLLKVIKPLKTRLAIIYNNLEIERKLDWIEELNKLLKNHKVKGKVKQRKSLTKR</sequence>
<dbReference type="InterPro" id="IPR027417">
    <property type="entry name" value="P-loop_NTPase"/>
</dbReference>
<keyword evidence="3" id="KW-1185">Reference proteome</keyword>
<protein>
    <submittedName>
        <fullName evidence="2">AAA family ATPase</fullName>
    </submittedName>
</protein>
<dbReference type="PANTHER" id="PTHR32182:SF22">
    <property type="entry name" value="ATP-DEPENDENT ENDONUCLEASE, OLD FAMILY-RELATED"/>
    <property type="match status" value="1"/>
</dbReference>
<feature type="domain" description="Endonuclease GajA/Old nuclease/RecF-like AAA" evidence="1">
    <location>
        <begin position="7"/>
        <end position="365"/>
    </location>
</feature>
<proteinExistence type="predicted"/>
<reference evidence="3" key="1">
    <citation type="journal article" date="2019" name="Int. J. Syst. Evol. Microbiol.">
        <title>The Global Catalogue of Microorganisms (GCM) 10K type strain sequencing project: providing services to taxonomists for standard genome sequencing and annotation.</title>
        <authorList>
            <consortium name="The Broad Institute Genomics Platform"/>
            <consortium name="The Broad Institute Genome Sequencing Center for Infectious Disease"/>
            <person name="Wu L."/>
            <person name="Ma J."/>
        </authorList>
    </citation>
    <scope>NUCLEOTIDE SEQUENCE [LARGE SCALE GENOMIC DNA]</scope>
    <source>
        <strain evidence="3">CCUG 56752</strain>
    </source>
</reference>
<gene>
    <name evidence="2" type="ORF">ACFQ0R_00890</name>
</gene>
<accession>A0ABW3GPR2</accession>
<dbReference type="PANTHER" id="PTHR32182">
    <property type="entry name" value="DNA REPLICATION AND REPAIR PROTEIN RECF"/>
    <property type="match status" value="1"/>
</dbReference>
<evidence type="ECO:0000259" key="1">
    <source>
        <dbReference type="Pfam" id="PF13175"/>
    </source>
</evidence>
<evidence type="ECO:0000313" key="2">
    <source>
        <dbReference type="EMBL" id="MFD0931145.1"/>
    </source>
</evidence>